<dbReference type="OrthoDB" id="8227335at2"/>
<dbReference type="PANTHER" id="PTHR30383">
    <property type="entry name" value="THIOESTERASE 1/PROTEASE 1/LYSOPHOSPHOLIPASE L1"/>
    <property type="match status" value="1"/>
</dbReference>
<dbReference type="InterPro" id="IPR036514">
    <property type="entry name" value="SGNH_hydro_sf"/>
</dbReference>
<dbReference type="Pfam" id="PF13472">
    <property type="entry name" value="Lipase_GDSL_2"/>
    <property type="match status" value="1"/>
</dbReference>
<dbReference type="Proteomes" id="UP000269692">
    <property type="component" value="Unassembled WGS sequence"/>
</dbReference>
<dbReference type="EMBL" id="RCTF01000021">
    <property type="protein sequence ID" value="RLP74063.1"/>
    <property type="molecule type" value="Genomic_DNA"/>
</dbReference>
<evidence type="ECO:0000313" key="4">
    <source>
        <dbReference type="Proteomes" id="UP000269692"/>
    </source>
</evidence>
<evidence type="ECO:0000313" key="3">
    <source>
        <dbReference type="EMBL" id="RLP74063.1"/>
    </source>
</evidence>
<protein>
    <submittedName>
        <fullName evidence="3">Acyl-CoA thioesterase</fullName>
    </submittedName>
</protein>
<gene>
    <name evidence="3" type="ORF">D9R14_20010</name>
</gene>
<dbReference type="GO" id="GO:0004622">
    <property type="term" value="F:phosphatidylcholine lysophospholipase activity"/>
    <property type="evidence" value="ECO:0007669"/>
    <property type="project" value="TreeGrafter"/>
</dbReference>
<keyword evidence="4" id="KW-1185">Reference proteome</keyword>
<comment type="caution">
    <text evidence="3">The sequence shown here is derived from an EMBL/GenBank/DDBJ whole genome shotgun (WGS) entry which is preliminary data.</text>
</comment>
<dbReference type="Gene3D" id="3.40.50.1110">
    <property type="entry name" value="SGNH hydrolase"/>
    <property type="match status" value="1"/>
</dbReference>
<evidence type="ECO:0000256" key="1">
    <source>
        <dbReference type="SAM" id="SignalP"/>
    </source>
</evidence>
<organism evidence="3 4">
    <name type="scientific">Xanthobacter tagetidis</name>
    <dbReference type="NCBI Taxonomy" id="60216"/>
    <lineage>
        <taxon>Bacteria</taxon>
        <taxon>Pseudomonadati</taxon>
        <taxon>Pseudomonadota</taxon>
        <taxon>Alphaproteobacteria</taxon>
        <taxon>Hyphomicrobiales</taxon>
        <taxon>Xanthobacteraceae</taxon>
        <taxon>Xanthobacter</taxon>
    </lineage>
</organism>
<sequence>MLGRRVRALIVSAALASLLVGSAAGGAVAATVVALGASQTYGKGVARGADFPSQLQAMLRAQGYSVRLANAGVNGDTTTGMRARLPGALTSDTVLVILQPGGNDRLKGVSEAETAANIAAIKATLAARNIPVVMVPNQMFAGLPRQADGQHLTADGYRALAAQLVSQVAAYLKK</sequence>
<dbReference type="SUPFAM" id="SSF52266">
    <property type="entry name" value="SGNH hydrolase"/>
    <property type="match status" value="1"/>
</dbReference>
<reference evidence="3 4" key="1">
    <citation type="submission" date="2018-10" db="EMBL/GenBank/DDBJ databases">
        <title>Xanthobacter tagetidis genome sequencing and assembly.</title>
        <authorList>
            <person name="Maclea K.S."/>
            <person name="Goen A.E."/>
            <person name="Fatima S.A."/>
        </authorList>
    </citation>
    <scope>NUCLEOTIDE SEQUENCE [LARGE SCALE GENOMIC DNA]</scope>
    <source>
        <strain evidence="3 4">ATCC 700314</strain>
    </source>
</reference>
<dbReference type="InterPro" id="IPR013830">
    <property type="entry name" value="SGNH_hydro"/>
</dbReference>
<dbReference type="AlphaFoldDB" id="A0A3L7A1A3"/>
<accession>A0A3L7A1A3</accession>
<feature type="chain" id="PRO_5018101402" evidence="1">
    <location>
        <begin position="30"/>
        <end position="174"/>
    </location>
</feature>
<dbReference type="InterPro" id="IPR051532">
    <property type="entry name" value="Ester_Hydrolysis_Enzymes"/>
</dbReference>
<evidence type="ECO:0000259" key="2">
    <source>
        <dbReference type="Pfam" id="PF13472"/>
    </source>
</evidence>
<feature type="domain" description="SGNH hydrolase-type esterase" evidence="2">
    <location>
        <begin position="34"/>
        <end position="166"/>
    </location>
</feature>
<keyword evidence="1" id="KW-0732">Signal</keyword>
<proteinExistence type="predicted"/>
<feature type="signal peptide" evidence="1">
    <location>
        <begin position="1"/>
        <end position="29"/>
    </location>
</feature>
<name>A0A3L7A1A3_9HYPH</name>
<dbReference type="PANTHER" id="PTHR30383:SF24">
    <property type="entry name" value="THIOESTERASE 1_PROTEASE 1_LYSOPHOSPHOLIPASE L1"/>
    <property type="match status" value="1"/>
</dbReference>